<name>A3ZYL9_9BACT</name>
<evidence type="ECO:0000313" key="1">
    <source>
        <dbReference type="EMBL" id="EAQ78460.1"/>
    </source>
</evidence>
<organism evidence="1 2">
    <name type="scientific">Blastopirellula marina DSM 3645</name>
    <dbReference type="NCBI Taxonomy" id="314230"/>
    <lineage>
        <taxon>Bacteria</taxon>
        <taxon>Pseudomonadati</taxon>
        <taxon>Planctomycetota</taxon>
        <taxon>Planctomycetia</taxon>
        <taxon>Pirellulales</taxon>
        <taxon>Pirellulaceae</taxon>
        <taxon>Blastopirellula</taxon>
    </lineage>
</organism>
<accession>A3ZYL9</accession>
<dbReference type="Proteomes" id="UP000004358">
    <property type="component" value="Unassembled WGS sequence"/>
</dbReference>
<comment type="caution">
    <text evidence="1">The sequence shown here is derived from an EMBL/GenBank/DDBJ whole genome shotgun (WGS) entry which is preliminary data.</text>
</comment>
<sequence>MLVKNDFDLLNHARAQGPRQRVTPERKKETRFVSTTNRVFRVLSFLFVARWANKANAVGYFEPYWNRRATFPRSGIGLRSEMGACDRK</sequence>
<gene>
    <name evidence="1" type="ORF">DSM3645_07206</name>
</gene>
<dbReference type="EMBL" id="AANZ01000021">
    <property type="protein sequence ID" value="EAQ78460.1"/>
    <property type="molecule type" value="Genomic_DNA"/>
</dbReference>
<dbReference type="HOGENOM" id="CLU_2462922_0_0_0"/>
<reference evidence="1 2" key="1">
    <citation type="submission" date="2006-02" db="EMBL/GenBank/DDBJ databases">
        <authorList>
            <person name="Amann R."/>
            <person name="Ferriera S."/>
            <person name="Johnson J."/>
            <person name="Kravitz S."/>
            <person name="Halpern A."/>
            <person name="Remington K."/>
            <person name="Beeson K."/>
            <person name="Tran B."/>
            <person name="Rogers Y.-H."/>
            <person name="Friedman R."/>
            <person name="Venter J.C."/>
        </authorList>
    </citation>
    <scope>NUCLEOTIDE SEQUENCE [LARGE SCALE GENOMIC DNA]</scope>
    <source>
        <strain evidence="1 2">DSM 3645</strain>
    </source>
</reference>
<protein>
    <submittedName>
        <fullName evidence="1">Uncharacterized protein</fullName>
    </submittedName>
</protein>
<evidence type="ECO:0000313" key="2">
    <source>
        <dbReference type="Proteomes" id="UP000004358"/>
    </source>
</evidence>
<dbReference type="AlphaFoldDB" id="A3ZYL9"/>
<proteinExistence type="predicted"/>